<sequence length="51" mass="5951">MAEWIIVSIAVLGLVFNSGILYNDVKHLKKSMDNIWLEINKIKEHLLKEDK</sequence>
<name>X0Y7T5_9ZZZZ</name>
<proteinExistence type="predicted"/>
<organism evidence="2">
    <name type="scientific">marine sediment metagenome</name>
    <dbReference type="NCBI Taxonomy" id="412755"/>
    <lineage>
        <taxon>unclassified sequences</taxon>
        <taxon>metagenomes</taxon>
        <taxon>ecological metagenomes</taxon>
    </lineage>
</organism>
<reference evidence="2" key="1">
    <citation type="journal article" date="2014" name="Front. Microbiol.">
        <title>High frequency of phylogenetically diverse reductive dehalogenase-homologous genes in deep subseafloor sedimentary metagenomes.</title>
        <authorList>
            <person name="Kawai M."/>
            <person name="Futagami T."/>
            <person name="Toyoda A."/>
            <person name="Takaki Y."/>
            <person name="Nishi S."/>
            <person name="Hori S."/>
            <person name="Arai W."/>
            <person name="Tsubouchi T."/>
            <person name="Morono Y."/>
            <person name="Uchiyama I."/>
            <person name="Ito T."/>
            <person name="Fujiyama A."/>
            <person name="Inagaki F."/>
            <person name="Takami H."/>
        </authorList>
    </citation>
    <scope>NUCLEOTIDE SEQUENCE</scope>
    <source>
        <strain evidence="2">Expedition CK06-06</strain>
    </source>
</reference>
<comment type="caution">
    <text evidence="2">The sequence shown here is derived from an EMBL/GenBank/DDBJ whole genome shotgun (WGS) entry which is preliminary data.</text>
</comment>
<protein>
    <submittedName>
        <fullName evidence="2">Uncharacterized protein</fullName>
    </submittedName>
</protein>
<feature type="transmembrane region" description="Helical" evidence="1">
    <location>
        <begin position="6"/>
        <end position="22"/>
    </location>
</feature>
<evidence type="ECO:0000256" key="1">
    <source>
        <dbReference type="SAM" id="Phobius"/>
    </source>
</evidence>
<keyword evidence="1" id="KW-0812">Transmembrane</keyword>
<accession>X0Y7T5</accession>
<keyword evidence="1" id="KW-0472">Membrane</keyword>
<gene>
    <name evidence="2" type="ORF">S01H1_83188</name>
</gene>
<dbReference type="EMBL" id="BARS01056506">
    <property type="protein sequence ID" value="GAG43357.1"/>
    <property type="molecule type" value="Genomic_DNA"/>
</dbReference>
<dbReference type="AlphaFoldDB" id="X0Y7T5"/>
<keyword evidence="1" id="KW-1133">Transmembrane helix</keyword>
<evidence type="ECO:0000313" key="2">
    <source>
        <dbReference type="EMBL" id="GAG43357.1"/>
    </source>
</evidence>